<organism evidence="10 11">
    <name type="scientific">Levilactobacillus namurensis</name>
    <dbReference type="NCBI Taxonomy" id="380393"/>
    <lineage>
        <taxon>Bacteria</taxon>
        <taxon>Bacillati</taxon>
        <taxon>Bacillota</taxon>
        <taxon>Bacilli</taxon>
        <taxon>Lactobacillales</taxon>
        <taxon>Lactobacillaceae</taxon>
        <taxon>Levilactobacillus</taxon>
    </lineage>
</organism>
<dbReference type="InterPro" id="IPR055235">
    <property type="entry name" value="ASD1_cat"/>
</dbReference>
<proteinExistence type="inferred from homology"/>
<evidence type="ECO:0000256" key="7">
    <source>
        <dbReference type="ARBA" id="ARBA00023277"/>
    </source>
</evidence>
<evidence type="ECO:0000256" key="2">
    <source>
        <dbReference type="ARBA" id="ARBA00004881"/>
    </source>
</evidence>
<dbReference type="GO" id="GO:0046556">
    <property type="term" value="F:alpha-L-arabinofuranosidase activity"/>
    <property type="evidence" value="ECO:0007669"/>
    <property type="project" value="UniProtKB-EC"/>
</dbReference>
<name>A0AAW8W3Q6_9LACO</name>
<dbReference type="EMBL" id="JAVLAM010000001">
    <property type="protein sequence ID" value="MDT7013180.1"/>
    <property type="molecule type" value="Genomic_DNA"/>
</dbReference>
<evidence type="ECO:0000313" key="11">
    <source>
        <dbReference type="Proteomes" id="UP001254075"/>
    </source>
</evidence>
<keyword evidence="7" id="KW-0119">Carbohydrate metabolism</keyword>
<keyword evidence="6" id="KW-0378">Hydrolase</keyword>
<dbReference type="GO" id="GO:0000272">
    <property type="term" value="P:polysaccharide catabolic process"/>
    <property type="evidence" value="ECO:0007669"/>
    <property type="project" value="TreeGrafter"/>
</dbReference>
<evidence type="ECO:0000256" key="5">
    <source>
        <dbReference type="ARBA" id="ARBA00012670"/>
    </source>
</evidence>
<dbReference type="Pfam" id="PF22848">
    <property type="entry name" value="ASD1_dom"/>
    <property type="match status" value="1"/>
</dbReference>
<evidence type="ECO:0000256" key="4">
    <source>
        <dbReference type="ARBA" id="ARBA00011165"/>
    </source>
</evidence>
<evidence type="ECO:0000256" key="8">
    <source>
        <dbReference type="ARBA" id="ARBA00023295"/>
    </source>
</evidence>
<evidence type="ECO:0000256" key="6">
    <source>
        <dbReference type="ARBA" id="ARBA00022801"/>
    </source>
</evidence>
<evidence type="ECO:0000256" key="1">
    <source>
        <dbReference type="ARBA" id="ARBA00001462"/>
    </source>
</evidence>
<dbReference type="InterPro" id="IPR013780">
    <property type="entry name" value="Glyco_hydro_b"/>
</dbReference>
<comment type="caution">
    <text evidence="10">The sequence shown here is derived from an EMBL/GenBank/DDBJ whole genome shotgun (WGS) entry which is preliminary data.</text>
</comment>
<dbReference type="PANTHER" id="PTHR43576">
    <property type="entry name" value="ALPHA-L-ARABINOFURANOSIDASE C-RELATED"/>
    <property type="match status" value="1"/>
</dbReference>
<accession>A0AAW8W3Q6</accession>
<dbReference type="SUPFAM" id="SSF51011">
    <property type="entry name" value="Glycosyl hydrolase domain"/>
    <property type="match status" value="1"/>
</dbReference>
<evidence type="ECO:0000313" key="10">
    <source>
        <dbReference type="EMBL" id="MDT7013180.1"/>
    </source>
</evidence>
<keyword evidence="8" id="KW-0326">Glycosidase</keyword>
<dbReference type="RefSeq" id="WP_313844413.1">
    <property type="nucleotide sequence ID" value="NZ_JAVLAM010000001.1"/>
</dbReference>
<comment type="pathway">
    <text evidence="2">Glycan metabolism.</text>
</comment>
<gene>
    <name evidence="10" type="ORF">RI532_01890</name>
</gene>
<dbReference type="AlphaFoldDB" id="A0AAW8W3Q6"/>
<dbReference type="Proteomes" id="UP001254075">
    <property type="component" value="Unassembled WGS sequence"/>
</dbReference>
<comment type="catalytic activity">
    <reaction evidence="1">
        <text>Hydrolysis of terminal non-reducing alpha-L-arabinofuranoside residues in alpha-L-arabinosides.</text>
        <dbReference type="EC" id="3.2.1.55"/>
    </reaction>
</comment>
<dbReference type="InterPro" id="IPR017853">
    <property type="entry name" value="GH"/>
</dbReference>
<dbReference type="Gene3D" id="2.60.40.1180">
    <property type="entry name" value="Golgi alpha-mannosidase II"/>
    <property type="match status" value="1"/>
</dbReference>
<feature type="domain" description="Alpha-L-arabinofuranosidase C-terminal" evidence="9">
    <location>
        <begin position="295"/>
        <end position="475"/>
    </location>
</feature>
<dbReference type="PANTHER" id="PTHR43576:SF2">
    <property type="entry name" value="INTRACELLULAR EXO-ALPHA-L-ARABINOFURANOSIDASE 2"/>
    <property type="match status" value="1"/>
</dbReference>
<dbReference type="Pfam" id="PF06964">
    <property type="entry name" value="Alpha-L-AF_C"/>
    <property type="match status" value="1"/>
</dbReference>
<dbReference type="Gene3D" id="3.20.20.80">
    <property type="entry name" value="Glycosidases"/>
    <property type="match status" value="1"/>
</dbReference>
<evidence type="ECO:0000259" key="9">
    <source>
        <dbReference type="SMART" id="SM00813"/>
    </source>
</evidence>
<reference evidence="10" key="1">
    <citation type="submission" date="2023-08" db="EMBL/GenBank/DDBJ databases">
        <authorList>
            <person name="Page C.A."/>
            <person name="Perez-Diaz I.M."/>
        </authorList>
    </citation>
    <scope>NUCLEOTIDE SEQUENCE</scope>
    <source>
        <strain evidence="10">3.8.38</strain>
    </source>
</reference>
<dbReference type="SMART" id="SM00813">
    <property type="entry name" value="Alpha-L-AF_C"/>
    <property type="match status" value="1"/>
</dbReference>
<dbReference type="SUPFAM" id="SSF51445">
    <property type="entry name" value="(Trans)glycosidases"/>
    <property type="match status" value="1"/>
</dbReference>
<dbReference type="GO" id="GO:0046373">
    <property type="term" value="P:L-arabinose metabolic process"/>
    <property type="evidence" value="ECO:0007669"/>
    <property type="project" value="InterPro"/>
</dbReference>
<evidence type="ECO:0000256" key="3">
    <source>
        <dbReference type="ARBA" id="ARBA00007186"/>
    </source>
</evidence>
<dbReference type="InterPro" id="IPR010720">
    <property type="entry name" value="Alpha-L-AF_C"/>
</dbReference>
<protein>
    <recommendedName>
        <fullName evidence="5">non-reducing end alpha-L-arabinofuranosidase</fullName>
        <ecNumber evidence="5">3.2.1.55</ecNumber>
    </recommendedName>
</protein>
<sequence>MTHSVDVSDKENSKTIISKYLQGQFSEHLGSGVYGGLWVGTDSDIPNTNGIRNDVVTALKKIDIPVLRWPGGFFADNYHWYEGIGPFEKRRRIINSSWGGKLETNAFGTHEYFELCRQLGCESYININFSSGSIKEMADWLEYMTAPAGSMADLRSKSGHPEPWNLHFLGIGNESWGGGGHMTPEFYSDRYKLWQSFVRQYNDKPFYKIGVGPNIDDFHWTDTVMKNAYEYMDGLSLHHYGLTDIWDNKGDAVEFQPKEWNSLLYSIQKMDYFITEHVKRMHRYDQNNRVKLIVDEWGDWLRAQAGTNPNFLRQQNTIRDAVMAATTLNIFAKHADSVYMANIAQMVNVLQSMILTKGSQMILTPTYYIFDMYKHHQDAQLLSAYSDNGDPLNYTISKKNNHYIISICNTNYEQSQNISIKFANKLGTPDYAKQLHADALNAHNTFDDPDNVKLKPFKDYSISMNNLKVNLADKSVITLAIPIIGDEL</sequence>
<comment type="subunit">
    <text evidence="4">Homohexamer; trimer of dimers.</text>
</comment>
<dbReference type="EC" id="3.2.1.55" evidence="5"/>
<comment type="similarity">
    <text evidence="3">Belongs to the glycosyl hydrolase 51 family.</text>
</comment>